<feature type="compositionally biased region" description="Polar residues" evidence="1">
    <location>
        <begin position="29"/>
        <end position="51"/>
    </location>
</feature>
<feature type="region of interest" description="Disordered" evidence="1">
    <location>
        <begin position="253"/>
        <end position="322"/>
    </location>
</feature>
<feature type="region of interest" description="Disordered" evidence="1">
    <location>
        <begin position="123"/>
        <end position="162"/>
    </location>
</feature>
<name>A0AAD7EPM5_9AGAR</name>
<protein>
    <submittedName>
        <fullName evidence="2">Uncharacterized protein</fullName>
    </submittedName>
</protein>
<proteinExistence type="predicted"/>
<evidence type="ECO:0000313" key="3">
    <source>
        <dbReference type="Proteomes" id="UP001218218"/>
    </source>
</evidence>
<comment type="caution">
    <text evidence="2">The sequence shown here is derived from an EMBL/GenBank/DDBJ whole genome shotgun (WGS) entry which is preliminary data.</text>
</comment>
<dbReference type="Proteomes" id="UP001218218">
    <property type="component" value="Unassembled WGS sequence"/>
</dbReference>
<gene>
    <name evidence="2" type="ORF">DFH08DRAFT_810213</name>
</gene>
<dbReference type="AlphaFoldDB" id="A0AAD7EPM5"/>
<dbReference type="EMBL" id="JARIHO010000021">
    <property type="protein sequence ID" value="KAJ7346377.1"/>
    <property type="molecule type" value="Genomic_DNA"/>
</dbReference>
<accession>A0AAD7EPM5</accession>
<feature type="compositionally biased region" description="Low complexity" evidence="1">
    <location>
        <begin position="150"/>
        <end position="160"/>
    </location>
</feature>
<evidence type="ECO:0000313" key="2">
    <source>
        <dbReference type="EMBL" id="KAJ7346377.1"/>
    </source>
</evidence>
<reference evidence="2" key="1">
    <citation type="submission" date="2023-03" db="EMBL/GenBank/DDBJ databases">
        <title>Massive genome expansion in bonnet fungi (Mycena s.s.) driven by repeated elements and novel gene families across ecological guilds.</title>
        <authorList>
            <consortium name="Lawrence Berkeley National Laboratory"/>
            <person name="Harder C.B."/>
            <person name="Miyauchi S."/>
            <person name="Viragh M."/>
            <person name="Kuo A."/>
            <person name="Thoen E."/>
            <person name="Andreopoulos B."/>
            <person name="Lu D."/>
            <person name="Skrede I."/>
            <person name="Drula E."/>
            <person name="Henrissat B."/>
            <person name="Morin E."/>
            <person name="Kohler A."/>
            <person name="Barry K."/>
            <person name="LaButti K."/>
            <person name="Morin E."/>
            <person name="Salamov A."/>
            <person name="Lipzen A."/>
            <person name="Mereny Z."/>
            <person name="Hegedus B."/>
            <person name="Baldrian P."/>
            <person name="Stursova M."/>
            <person name="Weitz H."/>
            <person name="Taylor A."/>
            <person name="Grigoriev I.V."/>
            <person name="Nagy L.G."/>
            <person name="Martin F."/>
            <person name="Kauserud H."/>
        </authorList>
    </citation>
    <scope>NUCLEOTIDE SEQUENCE</scope>
    <source>
        <strain evidence="2">CBHHK002</strain>
    </source>
</reference>
<evidence type="ECO:0000256" key="1">
    <source>
        <dbReference type="SAM" id="MobiDB-lite"/>
    </source>
</evidence>
<organism evidence="2 3">
    <name type="scientific">Mycena albidolilacea</name>
    <dbReference type="NCBI Taxonomy" id="1033008"/>
    <lineage>
        <taxon>Eukaryota</taxon>
        <taxon>Fungi</taxon>
        <taxon>Dikarya</taxon>
        <taxon>Basidiomycota</taxon>
        <taxon>Agaricomycotina</taxon>
        <taxon>Agaricomycetes</taxon>
        <taxon>Agaricomycetidae</taxon>
        <taxon>Agaricales</taxon>
        <taxon>Marasmiineae</taxon>
        <taxon>Mycenaceae</taxon>
        <taxon>Mycena</taxon>
    </lineage>
</organism>
<keyword evidence="3" id="KW-1185">Reference proteome</keyword>
<sequence length="322" mass="35148">MTVSDLFGVSSASSPASSSSTATSITPTGWSGESQTLPSTQLTSASNTLSPSARPRFEAVTSGAFRHRRQQQQQLDREIDALFRETMQHAAEEWRGAGRPSLNPRGASASTLRKALSVTSESSGSHQMYYTQPPLPVNHQQQPDFYSYDPASAPATPAPAYQEERERESSAVMRLAVGAVVAASQVQIVQPPRALQARYDYDYDNKMSSHLVSQPAEVHPQPLPALYLPHYAVSPLHAYAQATFTPTMAGLTSPTEMPITPTPFPNPFDQQQDQHQHQLQQRTQEQEWAQGQLLQATSTSTSTSMAVSPISPVPNPYGRIDE</sequence>
<feature type="compositionally biased region" description="Low complexity" evidence="1">
    <location>
        <begin position="10"/>
        <end position="28"/>
    </location>
</feature>
<feature type="region of interest" description="Disordered" evidence="1">
    <location>
        <begin position="1"/>
        <end position="55"/>
    </location>
</feature>
<feature type="compositionally biased region" description="Low complexity" evidence="1">
    <location>
        <begin position="270"/>
        <end position="304"/>
    </location>
</feature>